<accession>A0A426WYA6</accession>
<sequence>MTYRKNAGGYRIGRMHRDLAKVIESSPGWRKRVRQKKTETCRKMVVDDGPGSSLSIEPGFERYSGISLEFARRFTEGIRKLAGSTLGDYQKKII</sequence>
<evidence type="ECO:0000313" key="2">
    <source>
        <dbReference type="Proteomes" id="UP000287651"/>
    </source>
</evidence>
<protein>
    <submittedName>
        <fullName evidence="1">Uncharacterized protein</fullName>
    </submittedName>
</protein>
<evidence type="ECO:0000313" key="1">
    <source>
        <dbReference type="EMBL" id="RRT32290.1"/>
    </source>
</evidence>
<gene>
    <name evidence="1" type="ORF">B296_00057121</name>
</gene>
<comment type="caution">
    <text evidence="1">The sequence shown here is derived from an EMBL/GenBank/DDBJ whole genome shotgun (WGS) entry which is preliminary data.</text>
</comment>
<reference evidence="1 2" key="1">
    <citation type="journal article" date="2014" name="Agronomy (Basel)">
        <title>A Draft Genome Sequence for Ensete ventricosum, the Drought-Tolerant Tree Against Hunger.</title>
        <authorList>
            <person name="Harrison J."/>
            <person name="Moore K.A."/>
            <person name="Paszkiewicz K."/>
            <person name="Jones T."/>
            <person name="Grant M."/>
            <person name="Ambacheew D."/>
            <person name="Muzemil S."/>
            <person name="Studholme D.J."/>
        </authorList>
    </citation>
    <scope>NUCLEOTIDE SEQUENCE [LARGE SCALE GENOMIC DNA]</scope>
</reference>
<name>A0A426WYA6_ENSVE</name>
<proteinExistence type="predicted"/>
<dbReference type="Proteomes" id="UP000287651">
    <property type="component" value="Unassembled WGS sequence"/>
</dbReference>
<dbReference type="AlphaFoldDB" id="A0A426WYA6"/>
<organism evidence="1 2">
    <name type="scientific">Ensete ventricosum</name>
    <name type="common">Abyssinian banana</name>
    <name type="synonym">Musa ensete</name>
    <dbReference type="NCBI Taxonomy" id="4639"/>
    <lineage>
        <taxon>Eukaryota</taxon>
        <taxon>Viridiplantae</taxon>
        <taxon>Streptophyta</taxon>
        <taxon>Embryophyta</taxon>
        <taxon>Tracheophyta</taxon>
        <taxon>Spermatophyta</taxon>
        <taxon>Magnoliopsida</taxon>
        <taxon>Liliopsida</taxon>
        <taxon>Zingiberales</taxon>
        <taxon>Musaceae</taxon>
        <taxon>Ensete</taxon>
    </lineage>
</organism>
<dbReference type="EMBL" id="AMZH03032761">
    <property type="protein sequence ID" value="RRT32290.1"/>
    <property type="molecule type" value="Genomic_DNA"/>
</dbReference>